<reference evidence="1" key="1">
    <citation type="submission" date="2020-10" db="EMBL/GenBank/DDBJ databases">
        <authorList>
            <person name="Han B."/>
            <person name="Lu T."/>
            <person name="Zhao Q."/>
            <person name="Huang X."/>
            <person name="Zhao Y."/>
        </authorList>
    </citation>
    <scope>NUCLEOTIDE SEQUENCE</scope>
</reference>
<gene>
    <name evidence="1" type="ORF">NCGR_LOCUS61812</name>
</gene>
<organism evidence="1 2">
    <name type="scientific">Miscanthus lutarioriparius</name>
    <dbReference type="NCBI Taxonomy" id="422564"/>
    <lineage>
        <taxon>Eukaryota</taxon>
        <taxon>Viridiplantae</taxon>
        <taxon>Streptophyta</taxon>
        <taxon>Embryophyta</taxon>
        <taxon>Tracheophyta</taxon>
        <taxon>Spermatophyta</taxon>
        <taxon>Magnoliopsida</taxon>
        <taxon>Liliopsida</taxon>
        <taxon>Poales</taxon>
        <taxon>Poaceae</taxon>
        <taxon>PACMAD clade</taxon>
        <taxon>Panicoideae</taxon>
        <taxon>Andropogonodae</taxon>
        <taxon>Andropogoneae</taxon>
        <taxon>Saccharinae</taxon>
        <taxon>Miscanthus</taxon>
    </lineage>
</organism>
<dbReference type="OrthoDB" id="10465035at2759"/>
<protein>
    <submittedName>
        <fullName evidence="1">Uncharacterized protein</fullName>
    </submittedName>
</protein>
<sequence length="152" mass="16783">MAKHRRGCALPPRSSVAGELRRRGRELVLHHRRSRTRVQLVLHPRRALRGSWSSTTGVRGRECSGVAMPDAPNRSRGNYCGRICADDPGPVSLHACPQRFGESRFSASASEPVISCPLGACSTKCQRGTRASNCIARRPEQQQATYALECWM</sequence>
<evidence type="ECO:0000313" key="2">
    <source>
        <dbReference type="Proteomes" id="UP000604825"/>
    </source>
</evidence>
<dbReference type="AlphaFoldDB" id="A0A811S9Y4"/>
<comment type="caution">
    <text evidence="1">The sequence shown here is derived from an EMBL/GenBank/DDBJ whole genome shotgun (WGS) entry which is preliminary data.</text>
</comment>
<dbReference type="Proteomes" id="UP000604825">
    <property type="component" value="Unassembled WGS sequence"/>
</dbReference>
<keyword evidence="2" id="KW-1185">Reference proteome</keyword>
<accession>A0A811S9Y4</accession>
<evidence type="ECO:0000313" key="1">
    <source>
        <dbReference type="EMBL" id="CAD6337714.1"/>
    </source>
</evidence>
<name>A0A811S9Y4_9POAL</name>
<dbReference type="EMBL" id="CAJGYO010000018">
    <property type="protein sequence ID" value="CAD6337714.1"/>
    <property type="molecule type" value="Genomic_DNA"/>
</dbReference>
<proteinExistence type="predicted"/>